<keyword evidence="2" id="KW-1185">Reference proteome</keyword>
<dbReference type="Proteomes" id="UP000054538">
    <property type="component" value="Unassembled WGS sequence"/>
</dbReference>
<feature type="non-terminal residue" evidence="1">
    <location>
        <position position="82"/>
    </location>
</feature>
<dbReference type="AlphaFoldDB" id="A0A0D0DV01"/>
<gene>
    <name evidence="1" type="ORF">PAXRUDRAFT_74630</name>
</gene>
<feature type="non-terminal residue" evidence="1">
    <location>
        <position position="1"/>
    </location>
</feature>
<dbReference type="EMBL" id="KN825210">
    <property type="protein sequence ID" value="KIK93141.1"/>
    <property type="molecule type" value="Genomic_DNA"/>
</dbReference>
<reference evidence="1 2" key="1">
    <citation type="submission" date="2014-04" db="EMBL/GenBank/DDBJ databases">
        <authorList>
            <consortium name="DOE Joint Genome Institute"/>
            <person name="Kuo A."/>
            <person name="Kohler A."/>
            <person name="Jargeat P."/>
            <person name="Nagy L.G."/>
            <person name="Floudas D."/>
            <person name="Copeland A."/>
            <person name="Barry K.W."/>
            <person name="Cichocki N."/>
            <person name="Veneault-Fourrey C."/>
            <person name="LaButti K."/>
            <person name="Lindquist E.A."/>
            <person name="Lipzen A."/>
            <person name="Lundell T."/>
            <person name="Morin E."/>
            <person name="Murat C."/>
            <person name="Sun H."/>
            <person name="Tunlid A."/>
            <person name="Henrissat B."/>
            <person name="Grigoriev I.V."/>
            <person name="Hibbett D.S."/>
            <person name="Martin F."/>
            <person name="Nordberg H.P."/>
            <person name="Cantor M.N."/>
            <person name="Hua S.X."/>
        </authorList>
    </citation>
    <scope>NUCLEOTIDE SEQUENCE [LARGE SCALE GENOMIC DNA]</scope>
    <source>
        <strain evidence="1 2">Ve08.2h10</strain>
    </source>
</reference>
<dbReference type="InParanoid" id="A0A0D0DV01"/>
<evidence type="ECO:0000313" key="1">
    <source>
        <dbReference type="EMBL" id="KIK93141.1"/>
    </source>
</evidence>
<evidence type="ECO:0000313" key="2">
    <source>
        <dbReference type="Proteomes" id="UP000054538"/>
    </source>
</evidence>
<protein>
    <submittedName>
        <fullName evidence="1">Uncharacterized protein</fullName>
    </submittedName>
</protein>
<sequence>NFSRHIIPNILTNIHIENFESNLTMHVQHNDQCIIQCLKAHYWAKYIQCSIDLYEAGITLTHVYDFDQLEGMCLADEAWNEV</sequence>
<dbReference type="HOGENOM" id="CLU_088458_4_2_1"/>
<proteinExistence type="predicted"/>
<accession>A0A0D0DV01</accession>
<name>A0A0D0DV01_9AGAM</name>
<organism evidence="1 2">
    <name type="scientific">Paxillus rubicundulus Ve08.2h10</name>
    <dbReference type="NCBI Taxonomy" id="930991"/>
    <lineage>
        <taxon>Eukaryota</taxon>
        <taxon>Fungi</taxon>
        <taxon>Dikarya</taxon>
        <taxon>Basidiomycota</taxon>
        <taxon>Agaricomycotina</taxon>
        <taxon>Agaricomycetes</taxon>
        <taxon>Agaricomycetidae</taxon>
        <taxon>Boletales</taxon>
        <taxon>Paxilineae</taxon>
        <taxon>Paxillaceae</taxon>
        <taxon>Paxillus</taxon>
    </lineage>
</organism>
<reference evidence="2" key="2">
    <citation type="submission" date="2015-01" db="EMBL/GenBank/DDBJ databases">
        <title>Evolutionary Origins and Diversification of the Mycorrhizal Mutualists.</title>
        <authorList>
            <consortium name="DOE Joint Genome Institute"/>
            <consortium name="Mycorrhizal Genomics Consortium"/>
            <person name="Kohler A."/>
            <person name="Kuo A."/>
            <person name="Nagy L.G."/>
            <person name="Floudas D."/>
            <person name="Copeland A."/>
            <person name="Barry K.W."/>
            <person name="Cichocki N."/>
            <person name="Veneault-Fourrey C."/>
            <person name="LaButti K."/>
            <person name="Lindquist E.A."/>
            <person name="Lipzen A."/>
            <person name="Lundell T."/>
            <person name="Morin E."/>
            <person name="Murat C."/>
            <person name="Riley R."/>
            <person name="Ohm R."/>
            <person name="Sun H."/>
            <person name="Tunlid A."/>
            <person name="Henrissat B."/>
            <person name="Grigoriev I.V."/>
            <person name="Hibbett D.S."/>
            <person name="Martin F."/>
        </authorList>
    </citation>
    <scope>NUCLEOTIDE SEQUENCE [LARGE SCALE GENOMIC DNA]</scope>
    <source>
        <strain evidence="2">Ve08.2h10</strain>
    </source>
</reference>
<dbReference type="OrthoDB" id="162969at2759"/>